<dbReference type="InParanoid" id="A0A0G4H303"/>
<reference evidence="2 3" key="1">
    <citation type="submission" date="2014-11" db="EMBL/GenBank/DDBJ databases">
        <authorList>
            <person name="Zhu J."/>
            <person name="Qi W."/>
            <person name="Song R."/>
        </authorList>
    </citation>
    <scope>NUCLEOTIDE SEQUENCE [LARGE SCALE GENOMIC DNA]</scope>
</reference>
<gene>
    <name evidence="2" type="ORF">Vbra_22887</name>
</gene>
<feature type="compositionally biased region" description="Polar residues" evidence="1">
    <location>
        <begin position="545"/>
        <end position="562"/>
    </location>
</feature>
<organism evidence="2 3">
    <name type="scientific">Vitrella brassicaformis (strain CCMP3155)</name>
    <dbReference type="NCBI Taxonomy" id="1169540"/>
    <lineage>
        <taxon>Eukaryota</taxon>
        <taxon>Sar</taxon>
        <taxon>Alveolata</taxon>
        <taxon>Colpodellida</taxon>
        <taxon>Vitrellaceae</taxon>
        <taxon>Vitrella</taxon>
    </lineage>
</organism>
<proteinExistence type="predicted"/>
<dbReference type="Proteomes" id="UP000041254">
    <property type="component" value="Unassembled WGS sequence"/>
</dbReference>
<keyword evidence="3" id="KW-1185">Reference proteome</keyword>
<protein>
    <recommendedName>
        <fullName evidence="4">Protein kinase domain-containing protein</fullName>
    </recommendedName>
</protein>
<evidence type="ECO:0000256" key="1">
    <source>
        <dbReference type="SAM" id="MobiDB-lite"/>
    </source>
</evidence>
<feature type="compositionally biased region" description="Low complexity" evidence="1">
    <location>
        <begin position="508"/>
        <end position="519"/>
    </location>
</feature>
<sequence>MSAASDNASAAASGPHEGGGSARIAAAQPPSTFAVITAAGTHTLFGKVKDSGNSSVFSGHFEGKEAAFKLVFISRDGDGGLERQCQQEVRSLTAEVRHHDRLQQLLEGMGEAGEGTTLLQRGFVPIWGKHTNADEPAILQETRGEEVLEKQCIFIAMPFLQIGLQYIDVFDFAKQHNTKDIARRHCSASSIQPEAVTEDLSMAVRGAGLYTLPHMACVAGSLQAIDNLNKDILLDQDALEDPGLFRGPDCEEERQRLGGDAHVPLDVKEREARGHVPQFTPYALPPEIAVLSMSVLDQDPPSWQRRFGIPDGDPKAERMRKAASVLKEQLRQRGVVYVGEDGKEYLRVGEGAAVYGVGLLLRQIITGDTCAMTSWALDHHEAAADEQDATKASYRRDLEWALRWGERLAAMRDTHGAFHSVEDGETPIHKRQEPELLFVRSLIAAIEEIAVACLAPLPSDRPPLATVMAKLCELEKRLVDGVSDGQDQEQQQQQQQQEEAADGPQTTPAAPASVASRAGAAREDDGQGQQHTRAVAAVPVFTPDPITSTQPRVEPSTAQQPAGMTANKKEKASREDERPITSLPPPDSARQVRPPQPVQRGPPIFPITPPSHYYGELQWSSNTFSIHLPHGGLVQLKWGWVNECETQFERGGRWVRGRWLYVPEGLARFHGFMTVQGWLWLGETSSGGCCLFG</sequence>
<feature type="compositionally biased region" description="Basic and acidic residues" evidence="1">
    <location>
        <begin position="567"/>
        <end position="579"/>
    </location>
</feature>
<feature type="region of interest" description="Disordered" evidence="1">
    <location>
        <begin position="482"/>
        <end position="602"/>
    </location>
</feature>
<dbReference type="AlphaFoldDB" id="A0A0G4H303"/>
<evidence type="ECO:0008006" key="4">
    <source>
        <dbReference type="Google" id="ProtNLM"/>
    </source>
</evidence>
<dbReference type="PhylomeDB" id="A0A0G4H303"/>
<feature type="compositionally biased region" description="Low complexity" evidence="1">
    <location>
        <begin position="1"/>
        <end position="13"/>
    </location>
</feature>
<evidence type="ECO:0000313" key="2">
    <source>
        <dbReference type="EMBL" id="CEM38079.1"/>
    </source>
</evidence>
<evidence type="ECO:0000313" key="3">
    <source>
        <dbReference type="Proteomes" id="UP000041254"/>
    </source>
</evidence>
<accession>A0A0G4H303</accession>
<feature type="region of interest" description="Disordered" evidence="1">
    <location>
        <begin position="1"/>
        <end position="24"/>
    </location>
</feature>
<dbReference type="EMBL" id="CDMY01000971">
    <property type="protein sequence ID" value="CEM38079.1"/>
    <property type="molecule type" value="Genomic_DNA"/>
</dbReference>
<feature type="compositionally biased region" description="Low complexity" evidence="1">
    <location>
        <begin position="488"/>
        <end position="498"/>
    </location>
</feature>
<dbReference type="VEuPathDB" id="CryptoDB:Vbra_22887"/>
<name>A0A0G4H303_VITBC</name>